<evidence type="ECO:0000256" key="1">
    <source>
        <dbReference type="SAM" id="MobiDB-lite"/>
    </source>
</evidence>
<reference evidence="2" key="1">
    <citation type="journal article" date="2023" name="Front. Mar. Sci.">
        <title>Tracing the invertebrate herpesviruses in the global sequence datasets.</title>
        <authorList>
            <person name="Rosani U."/>
            <person name="Gaia M."/>
            <person name="Delmont T.O."/>
            <person name="Krupovic M."/>
        </authorList>
    </citation>
    <scope>NUCLEOTIDE SEQUENCE</scope>
    <source>
        <strain evidence="2">MalacoHV4/Med/2018 155</strain>
    </source>
</reference>
<evidence type="ECO:0000313" key="2">
    <source>
        <dbReference type="EMBL" id="DBA11620.1"/>
    </source>
</evidence>
<dbReference type="EMBL" id="BK063064">
    <property type="protein sequence ID" value="DBA11620.1"/>
    <property type="molecule type" value="Genomic_DNA"/>
</dbReference>
<feature type="compositionally biased region" description="Polar residues" evidence="1">
    <location>
        <begin position="28"/>
        <end position="38"/>
    </location>
</feature>
<organism evidence="2">
    <name type="scientific">Malaco herpesvirus 4</name>
    <dbReference type="NCBI Taxonomy" id="3031800"/>
    <lineage>
        <taxon>Viruses</taxon>
        <taxon>Duplodnaviria</taxon>
        <taxon>Heunggongvirae</taxon>
        <taxon>Peploviricota</taxon>
        <taxon>Herviviricetes</taxon>
        <taxon>Herpesvirales</taxon>
        <taxon>Malacoherpesviridae</taxon>
    </lineage>
</organism>
<accession>A0AA48P896</accession>
<name>A0AA48P896_9VIRU</name>
<feature type="compositionally biased region" description="Polar residues" evidence="1">
    <location>
        <begin position="56"/>
        <end position="77"/>
    </location>
</feature>
<dbReference type="Gene3D" id="3.40.50.1110">
    <property type="entry name" value="SGNH hydrolase"/>
    <property type="match status" value="1"/>
</dbReference>
<feature type="region of interest" description="Disordered" evidence="1">
    <location>
        <begin position="28"/>
        <end position="77"/>
    </location>
</feature>
<proteinExistence type="predicted"/>
<dbReference type="InterPro" id="IPR036514">
    <property type="entry name" value="SGNH_hydro_sf"/>
</dbReference>
<dbReference type="SUPFAM" id="SSF52266">
    <property type="entry name" value="SGNH hydrolase"/>
    <property type="match status" value="1"/>
</dbReference>
<protein>
    <submittedName>
        <fullName evidence="2">ORF6</fullName>
    </submittedName>
</protein>
<feature type="compositionally biased region" description="Polar residues" evidence="1">
    <location>
        <begin position="173"/>
        <end position="183"/>
    </location>
</feature>
<sequence length="384" mass="42579">MLNMTSSPLPKLRFSVTTDSLVPRHIQLPTSTHQNPMSNRPKVTAPSPTREVDINNPDTLNINSPTQSTGTPDNSRQVTPQEYWHWISNLIADIYGLKQTTIELADRIEQVEKAPIATNLPSSTLTSSPLPNADVLRDISDTFNTVHRYIEAIQRYIARNAQEIRTLKHAASSKPSQSVTNDYVKTEHQQSGKQGPTARETIAPKPAERPPPQKSTKVAVVGSSVVRGIGALLQSRGIDACTYTNPRCGAEHISPRVESMTTAADEVIVLAAETNNIPSDGAADAIINIGKMIDHTRDIRPSSNIIIPQLLYRYDEINHDNLNRRIDAVNIFLRHKCAKDASLHYLKLHVISKKKYRLGLNLTRSGKIKYADAILSEITRLTQT</sequence>
<feature type="region of interest" description="Disordered" evidence="1">
    <location>
        <begin position="168"/>
        <end position="217"/>
    </location>
</feature>
<reference evidence="2" key="2">
    <citation type="submission" date="2023-01" db="EMBL/GenBank/DDBJ databases">
        <authorList>
            <person name="Rosani U."/>
            <person name="Delmont T.O."/>
            <person name="Gaia M."/>
            <person name="Krupovic M."/>
        </authorList>
    </citation>
    <scope>NUCLEOTIDE SEQUENCE</scope>
    <source>
        <strain evidence="2">MalacoHV4/Med/2018 155</strain>
    </source>
</reference>